<dbReference type="PROSITE" id="PS50113">
    <property type="entry name" value="PAC"/>
    <property type="match status" value="1"/>
</dbReference>
<evidence type="ECO:0000259" key="9">
    <source>
        <dbReference type="PROSITE" id="PS50113"/>
    </source>
</evidence>
<gene>
    <name evidence="10" type="ORF">DC363_09045</name>
</gene>
<reference evidence="10 11" key="1">
    <citation type="submission" date="2018-04" db="EMBL/GenBank/DDBJ databases">
        <title>Pelagivirga bohaiensis gen. nov., sp. nov., a bacterium isolated from the Bohai Sea.</title>
        <authorList>
            <person name="Ji X."/>
        </authorList>
    </citation>
    <scope>NUCLEOTIDE SEQUENCE [LARGE SCALE GENOMIC DNA]</scope>
    <source>
        <strain evidence="10 11">BH-SD16</strain>
    </source>
</reference>
<dbReference type="InterPro" id="IPR004358">
    <property type="entry name" value="Sig_transdc_His_kin-like_C"/>
</dbReference>
<sequence>MPVLFIFQVFLFASVAIVVANLPKPFRARYFYSYLAVILLFGGLLGNAYAVEVAGGITVGGTALVKGAFMLTAVLFVLVERDVFVLRRLIFLVVSVLTFTMFLSAVMSMTLQAGGTFNRYDLPPAVFAADTPLIVLIGIMLVLELAVLLWLFEQIKRVSTSSVVVATGFTLGFVAVVLLDGLLAPILTGEIRGQPTSAAAGRAVGSYVVVSLAYGLALLVFFILFPARLTAYVHERVFTWPTLLSSSQRIIRELSEKEQQLTQSEGRILQSAILAGLGYAVSNATTGKVEECDRTYAEMHGLTPEQLTGLDIVRDVIEGMVHPDDLDSARAAHDRLLAGETVVTELRHLRPDGAVRSLRKVYSPLPQETGGAFRYQVVGQDVTDTRQLQDSLQQSQKMDAIGKLTGGMAHDFNNLLAVILGNLELLDEEVTDPDHKELIRNSVTATMRGADLTRNLLSFARKAPLRPKVVDMNALVEDLQSWTQRTLPSTITVRTRLEPALWKTRVDPTSAESGLLNLILNARDAMPSGGTLTIETANVMLRPDDPALEGADAAPGRYVLLQVRDTGEGIAAANLAKVFDPFFTTKPVGAGSGLGLSMVSGFMQQSKGLVRVASTPQEGTTISLYFRVAEDEVPTAAPDPGVDLQAQDRHILLVEDDRQVLATMRSILTRQGFRVSTATTGDEALALVPRIDRIDLLLTDIVMPGMLQGGDLVAALKRDRPDLPVVMMSGYFDAGSGTGPRADATGAHLVKPVKRQELLRAVAQALSPVPPAQGTG</sequence>
<evidence type="ECO:0000256" key="5">
    <source>
        <dbReference type="SAM" id="Phobius"/>
    </source>
</evidence>
<organism evidence="10 11">
    <name type="scientific">Thalassorhabdomicrobium marinisediminis</name>
    <dbReference type="NCBI Taxonomy" id="2170577"/>
    <lineage>
        <taxon>Bacteria</taxon>
        <taxon>Pseudomonadati</taxon>
        <taxon>Pseudomonadota</taxon>
        <taxon>Alphaproteobacteria</taxon>
        <taxon>Rhodobacterales</taxon>
        <taxon>Paracoccaceae</taxon>
        <taxon>Thalassorhabdomicrobium</taxon>
    </lineage>
</organism>
<dbReference type="CDD" id="cd00082">
    <property type="entry name" value="HisKA"/>
    <property type="match status" value="1"/>
</dbReference>
<dbReference type="PROSITE" id="PS50109">
    <property type="entry name" value="HIS_KIN"/>
    <property type="match status" value="1"/>
</dbReference>
<dbReference type="InterPro" id="IPR005467">
    <property type="entry name" value="His_kinase_dom"/>
</dbReference>
<evidence type="ECO:0000256" key="4">
    <source>
        <dbReference type="PROSITE-ProRule" id="PRU00169"/>
    </source>
</evidence>
<dbReference type="CDD" id="cd00130">
    <property type="entry name" value="PAS"/>
    <property type="match status" value="1"/>
</dbReference>
<dbReference type="Proteomes" id="UP000244817">
    <property type="component" value="Unassembled WGS sequence"/>
</dbReference>
<dbReference type="SUPFAM" id="SSF47384">
    <property type="entry name" value="Homodimeric domain of signal transducing histidine kinase"/>
    <property type="match status" value="1"/>
</dbReference>
<feature type="domain" description="PAS" evidence="8">
    <location>
        <begin position="287"/>
        <end position="340"/>
    </location>
</feature>
<keyword evidence="5" id="KW-0472">Membrane</keyword>
<evidence type="ECO:0000313" key="10">
    <source>
        <dbReference type="EMBL" id="PVA06666.1"/>
    </source>
</evidence>
<comment type="catalytic activity">
    <reaction evidence="1">
        <text>ATP + protein L-histidine = ADP + protein N-phospho-L-histidine.</text>
        <dbReference type="EC" id="2.7.13.3"/>
    </reaction>
</comment>
<dbReference type="AlphaFoldDB" id="A0A2T7FWX3"/>
<dbReference type="SMART" id="SM00387">
    <property type="entry name" value="HATPase_c"/>
    <property type="match status" value="1"/>
</dbReference>
<accession>A0A2T7FWX3</accession>
<dbReference type="EMBL" id="QCYG01000005">
    <property type="protein sequence ID" value="PVA06666.1"/>
    <property type="molecule type" value="Genomic_DNA"/>
</dbReference>
<feature type="modified residue" description="4-aspartylphosphate" evidence="4">
    <location>
        <position position="700"/>
    </location>
</feature>
<dbReference type="InterPro" id="IPR011006">
    <property type="entry name" value="CheY-like_superfamily"/>
</dbReference>
<feature type="transmembrane region" description="Helical" evidence="5">
    <location>
        <begin position="57"/>
        <end position="78"/>
    </location>
</feature>
<dbReference type="OrthoDB" id="9796100at2"/>
<dbReference type="Gene3D" id="3.30.565.10">
    <property type="entry name" value="Histidine kinase-like ATPase, C-terminal domain"/>
    <property type="match status" value="1"/>
</dbReference>
<feature type="transmembrane region" description="Helical" evidence="5">
    <location>
        <begin position="90"/>
        <end position="113"/>
    </location>
</feature>
<dbReference type="InterPro" id="IPR036097">
    <property type="entry name" value="HisK_dim/P_sf"/>
</dbReference>
<dbReference type="SUPFAM" id="SSF55785">
    <property type="entry name" value="PYP-like sensor domain (PAS domain)"/>
    <property type="match status" value="1"/>
</dbReference>
<dbReference type="CDD" id="cd00156">
    <property type="entry name" value="REC"/>
    <property type="match status" value="1"/>
</dbReference>
<feature type="transmembrane region" description="Helical" evidence="5">
    <location>
        <begin position="30"/>
        <end position="51"/>
    </location>
</feature>
<evidence type="ECO:0000313" key="11">
    <source>
        <dbReference type="Proteomes" id="UP000244817"/>
    </source>
</evidence>
<evidence type="ECO:0000259" key="8">
    <source>
        <dbReference type="PROSITE" id="PS50112"/>
    </source>
</evidence>
<dbReference type="RefSeq" id="WP_108640824.1">
    <property type="nucleotide sequence ID" value="NZ_QCYG01000005.1"/>
</dbReference>
<feature type="domain" description="Response regulatory" evidence="7">
    <location>
        <begin position="650"/>
        <end position="766"/>
    </location>
</feature>
<dbReference type="NCBIfam" id="TIGR00229">
    <property type="entry name" value="sensory_box"/>
    <property type="match status" value="1"/>
</dbReference>
<dbReference type="InterPro" id="IPR003661">
    <property type="entry name" value="HisK_dim/P_dom"/>
</dbReference>
<dbReference type="Gene3D" id="3.30.450.20">
    <property type="entry name" value="PAS domain"/>
    <property type="match status" value="1"/>
</dbReference>
<keyword evidence="5" id="KW-1133">Transmembrane helix</keyword>
<feature type="transmembrane region" description="Helical" evidence="5">
    <location>
        <begin position="6"/>
        <end position="23"/>
    </location>
</feature>
<evidence type="ECO:0000259" key="7">
    <source>
        <dbReference type="PROSITE" id="PS50110"/>
    </source>
</evidence>
<dbReference type="Pfam" id="PF00072">
    <property type="entry name" value="Response_reg"/>
    <property type="match status" value="1"/>
</dbReference>
<evidence type="ECO:0000256" key="2">
    <source>
        <dbReference type="ARBA" id="ARBA00012438"/>
    </source>
</evidence>
<dbReference type="Pfam" id="PF00512">
    <property type="entry name" value="HisKA"/>
    <property type="match status" value="1"/>
</dbReference>
<dbReference type="PROSITE" id="PS50110">
    <property type="entry name" value="RESPONSE_REGULATORY"/>
    <property type="match status" value="1"/>
</dbReference>
<dbReference type="SMART" id="SM00388">
    <property type="entry name" value="HisKA"/>
    <property type="match status" value="1"/>
</dbReference>
<feature type="transmembrane region" description="Helical" evidence="5">
    <location>
        <begin position="164"/>
        <end position="187"/>
    </location>
</feature>
<dbReference type="PANTHER" id="PTHR43065:SF49">
    <property type="entry name" value="HISTIDINE KINASE"/>
    <property type="match status" value="1"/>
</dbReference>
<dbReference type="InterPro" id="IPR000700">
    <property type="entry name" value="PAS-assoc_C"/>
</dbReference>
<comment type="caution">
    <text evidence="10">The sequence shown here is derived from an EMBL/GenBank/DDBJ whole genome shotgun (WGS) entry which is preliminary data.</text>
</comment>
<dbReference type="Gene3D" id="1.10.287.130">
    <property type="match status" value="1"/>
</dbReference>
<dbReference type="PROSITE" id="PS50112">
    <property type="entry name" value="PAS"/>
    <property type="match status" value="1"/>
</dbReference>
<keyword evidence="5" id="KW-0812">Transmembrane</keyword>
<dbReference type="InterPro" id="IPR003594">
    <property type="entry name" value="HATPase_dom"/>
</dbReference>
<dbReference type="GO" id="GO:0000155">
    <property type="term" value="F:phosphorelay sensor kinase activity"/>
    <property type="evidence" value="ECO:0007669"/>
    <property type="project" value="InterPro"/>
</dbReference>
<dbReference type="PANTHER" id="PTHR43065">
    <property type="entry name" value="SENSOR HISTIDINE KINASE"/>
    <property type="match status" value="1"/>
</dbReference>
<feature type="transmembrane region" description="Helical" evidence="5">
    <location>
        <begin position="133"/>
        <end position="152"/>
    </location>
</feature>
<evidence type="ECO:0000256" key="1">
    <source>
        <dbReference type="ARBA" id="ARBA00000085"/>
    </source>
</evidence>
<feature type="transmembrane region" description="Helical" evidence="5">
    <location>
        <begin position="207"/>
        <end position="227"/>
    </location>
</feature>
<dbReference type="Pfam" id="PF08447">
    <property type="entry name" value="PAS_3"/>
    <property type="match status" value="1"/>
</dbReference>
<dbReference type="InterPro" id="IPR048533">
    <property type="entry name" value="VUPS"/>
</dbReference>
<dbReference type="InterPro" id="IPR001789">
    <property type="entry name" value="Sig_transdc_resp-reg_receiver"/>
</dbReference>
<dbReference type="InterPro" id="IPR036890">
    <property type="entry name" value="HATPase_C_sf"/>
</dbReference>
<proteinExistence type="predicted"/>
<feature type="domain" description="PAC" evidence="9">
    <location>
        <begin position="342"/>
        <end position="394"/>
    </location>
</feature>
<dbReference type="InterPro" id="IPR035965">
    <property type="entry name" value="PAS-like_dom_sf"/>
</dbReference>
<dbReference type="SUPFAM" id="SSF55874">
    <property type="entry name" value="ATPase domain of HSP90 chaperone/DNA topoisomerase II/histidine kinase"/>
    <property type="match status" value="1"/>
</dbReference>
<evidence type="ECO:0000259" key="6">
    <source>
        <dbReference type="PROSITE" id="PS50109"/>
    </source>
</evidence>
<dbReference type="Pfam" id="PF20973">
    <property type="entry name" value="VUPS"/>
    <property type="match status" value="1"/>
</dbReference>
<evidence type="ECO:0000256" key="3">
    <source>
        <dbReference type="ARBA" id="ARBA00022553"/>
    </source>
</evidence>
<name>A0A2T7FWX3_9RHOB</name>
<dbReference type="SMART" id="SM00448">
    <property type="entry name" value="REC"/>
    <property type="match status" value="1"/>
</dbReference>
<dbReference type="InterPro" id="IPR000014">
    <property type="entry name" value="PAS"/>
</dbReference>
<dbReference type="SUPFAM" id="SSF52172">
    <property type="entry name" value="CheY-like"/>
    <property type="match status" value="1"/>
</dbReference>
<protein>
    <recommendedName>
        <fullName evidence="2">histidine kinase</fullName>
        <ecNumber evidence="2">2.7.13.3</ecNumber>
    </recommendedName>
</protein>
<keyword evidence="3 4" id="KW-0597">Phosphoprotein</keyword>
<dbReference type="InterPro" id="IPR013655">
    <property type="entry name" value="PAS_fold_3"/>
</dbReference>
<feature type="domain" description="Histidine kinase" evidence="6">
    <location>
        <begin position="407"/>
        <end position="630"/>
    </location>
</feature>
<dbReference type="Pfam" id="PF02518">
    <property type="entry name" value="HATPase_c"/>
    <property type="match status" value="1"/>
</dbReference>
<dbReference type="PRINTS" id="PR00344">
    <property type="entry name" value="BCTRLSENSOR"/>
</dbReference>
<dbReference type="EC" id="2.7.13.3" evidence="2"/>
<keyword evidence="11" id="KW-1185">Reference proteome</keyword>
<dbReference type="Gene3D" id="3.40.50.2300">
    <property type="match status" value="1"/>
</dbReference>